<evidence type="ECO:0000313" key="8">
    <source>
        <dbReference type="EMBL" id="NKE17124.1"/>
    </source>
</evidence>
<sequence length="231" mass="23723">MRDPGWTPRGAVSARDEGLRAFFVGTYARMGLALAVSAAAALVVASSPALLAAIFGTPLRWVVMLAPLAMALLLGPVMARSTPEGATGWLLVFAAVMGVTLSSLLVAYTGESLVRALLVTACTFGGASLYGYTTGADLSRAGGILVMAVIGLVVAGLVNLFLQSSGLQFALSGIAVLVFTGLAAWDTQRLKLLYLQGAGDPGQLAAFGALSLYLDTVNLFVALLGLTGERR</sequence>
<evidence type="ECO:0000256" key="4">
    <source>
        <dbReference type="ARBA" id="ARBA00022989"/>
    </source>
</evidence>
<protein>
    <submittedName>
        <fullName evidence="7">Bax inhibitor-1/YccA family protein</fullName>
    </submittedName>
</protein>
<dbReference type="AlphaFoldDB" id="A0A9X9WH84"/>
<evidence type="ECO:0000256" key="6">
    <source>
        <dbReference type="RuleBase" id="RU004379"/>
    </source>
</evidence>
<dbReference type="GO" id="GO:0005886">
    <property type="term" value="C:plasma membrane"/>
    <property type="evidence" value="ECO:0007669"/>
    <property type="project" value="TreeGrafter"/>
</dbReference>
<reference evidence="8 9" key="2">
    <citation type="submission" date="2020-02" db="EMBL/GenBank/DDBJ databases">
        <authorList>
            <person name="Sun Q."/>
            <person name="Inoue M."/>
        </authorList>
    </citation>
    <scope>NUCLEOTIDE SEQUENCE [LARGE SCALE GENOMIC DNA]</scope>
    <source>
        <strain evidence="8 9">KCTC 22478</strain>
    </source>
</reference>
<dbReference type="Proteomes" id="UP000746741">
    <property type="component" value="Unassembled WGS sequence"/>
</dbReference>
<feature type="transmembrane region" description="Helical" evidence="6">
    <location>
        <begin position="113"/>
        <end position="132"/>
    </location>
</feature>
<keyword evidence="4 6" id="KW-1133">Transmembrane helix</keyword>
<dbReference type="CDD" id="cd10432">
    <property type="entry name" value="BI-1-like_bacterial"/>
    <property type="match status" value="1"/>
</dbReference>
<dbReference type="InterPro" id="IPR006214">
    <property type="entry name" value="Bax_inhibitor_1-related"/>
</dbReference>
<dbReference type="PANTHER" id="PTHR23291:SF50">
    <property type="entry name" value="PROTEIN LIFEGUARD 4"/>
    <property type="match status" value="1"/>
</dbReference>
<evidence type="ECO:0000313" key="10">
    <source>
        <dbReference type="Proteomes" id="UP001138708"/>
    </source>
</evidence>
<comment type="similarity">
    <text evidence="2 6">Belongs to the BI1 family.</text>
</comment>
<feature type="transmembrane region" description="Helical" evidence="6">
    <location>
        <begin position="205"/>
        <end position="226"/>
    </location>
</feature>
<feature type="transmembrane region" description="Helical" evidence="6">
    <location>
        <begin position="32"/>
        <end position="54"/>
    </location>
</feature>
<evidence type="ECO:0000256" key="3">
    <source>
        <dbReference type="ARBA" id="ARBA00022692"/>
    </source>
</evidence>
<feature type="transmembrane region" description="Helical" evidence="6">
    <location>
        <begin position="144"/>
        <end position="162"/>
    </location>
</feature>
<evidence type="ECO:0000313" key="9">
    <source>
        <dbReference type="Proteomes" id="UP000746741"/>
    </source>
</evidence>
<keyword evidence="9" id="KW-1185">Reference proteome</keyword>
<comment type="caution">
    <text evidence="7">The sequence shown here is derived from an EMBL/GenBank/DDBJ whole genome shotgun (WGS) entry which is preliminary data.</text>
</comment>
<organism evidence="7 10">
    <name type="scientific">Neoroseomonas oryzicola</name>
    <dbReference type="NCBI Taxonomy" id="535904"/>
    <lineage>
        <taxon>Bacteria</taxon>
        <taxon>Pseudomonadati</taxon>
        <taxon>Pseudomonadota</taxon>
        <taxon>Alphaproteobacteria</taxon>
        <taxon>Acetobacterales</taxon>
        <taxon>Acetobacteraceae</taxon>
        <taxon>Neoroseomonas</taxon>
    </lineage>
</organism>
<keyword evidence="3 6" id="KW-0812">Transmembrane</keyword>
<comment type="subcellular location">
    <subcellularLocation>
        <location evidence="1">Membrane</location>
        <topology evidence="1">Multi-pass membrane protein</topology>
    </subcellularLocation>
</comment>
<dbReference type="PANTHER" id="PTHR23291">
    <property type="entry name" value="BAX INHIBITOR-RELATED"/>
    <property type="match status" value="1"/>
</dbReference>
<dbReference type="EMBL" id="JAAEDK010000020">
    <property type="protein sequence ID" value="MBR0659694.1"/>
    <property type="molecule type" value="Genomic_DNA"/>
</dbReference>
<feature type="transmembrane region" description="Helical" evidence="6">
    <location>
        <begin position="169"/>
        <end position="185"/>
    </location>
</feature>
<accession>A0A9X9WH84</accession>
<reference evidence="7" key="1">
    <citation type="submission" date="2020-01" db="EMBL/GenBank/DDBJ databases">
        <authorList>
            <person name="Rat A."/>
        </authorList>
    </citation>
    <scope>NUCLEOTIDE SEQUENCE</scope>
    <source>
        <strain evidence="7">LMG 31161</strain>
    </source>
</reference>
<dbReference type="EMBL" id="JAAVUP010000002">
    <property type="protein sequence ID" value="NKE17124.1"/>
    <property type="molecule type" value="Genomic_DNA"/>
</dbReference>
<dbReference type="Proteomes" id="UP001138708">
    <property type="component" value="Unassembled WGS sequence"/>
</dbReference>
<evidence type="ECO:0000256" key="2">
    <source>
        <dbReference type="ARBA" id="ARBA00010350"/>
    </source>
</evidence>
<proteinExistence type="inferred from homology"/>
<dbReference type="Pfam" id="PF01027">
    <property type="entry name" value="Bax1-I"/>
    <property type="match status" value="1"/>
</dbReference>
<gene>
    <name evidence="8" type="ORF">GWK15_09235</name>
    <name evidence="7" type="ORF">GXW75_10570</name>
</gene>
<evidence type="ECO:0000256" key="1">
    <source>
        <dbReference type="ARBA" id="ARBA00004141"/>
    </source>
</evidence>
<keyword evidence="5 6" id="KW-0472">Membrane</keyword>
<name>A0A9X9WH84_9PROT</name>
<feature type="transmembrane region" description="Helical" evidence="6">
    <location>
        <begin position="85"/>
        <end position="106"/>
    </location>
</feature>
<evidence type="ECO:0000256" key="5">
    <source>
        <dbReference type="ARBA" id="ARBA00023136"/>
    </source>
</evidence>
<evidence type="ECO:0000313" key="7">
    <source>
        <dbReference type="EMBL" id="MBR0659694.1"/>
    </source>
</evidence>
<reference evidence="7" key="3">
    <citation type="journal article" date="2021" name="Syst. Appl. Microbiol.">
        <title>Roseomonas hellenica sp. nov., isolated from roots of wild-growing Alkanna tinctoria.</title>
        <authorList>
            <person name="Rat A."/>
            <person name="Naranjo H.D."/>
            <person name="Lebbe L."/>
            <person name="Cnockaert M."/>
            <person name="Krigas N."/>
            <person name="Grigoriadou K."/>
            <person name="Maloupa E."/>
            <person name="Willems A."/>
        </authorList>
    </citation>
    <scope>NUCLEOTIDE SEQUENCE</scope>
    <source>
        <strain evidence="7">LMG 31161</strain>
    </source>
</reference>
<feature type="transmembrane region" description="Helical" evidence="6">
    <location>
        <begin position="61"/>
        <end position="79"/>
    </location>
</feature>